<dbReference type="Proteomes" id="UP000677228">
    <property type="component" value="Unassembled WGS sequence"/>
</dbReference>
<evidence type="ECO:0000313" key="2">
    <source>
        <dbReference type="EMBL" id="CAF4285650.1"/>
    </source>
</evidence>
<organism evidence="1 3">
    <name type="scientific">Didymodactylos carnosus</name>
    <dbReference type="NCBI Taxonomy" id="1234261"/>
    <lineage>
        <taxon>Eukaryota</taxon>
        <taxon>Metazoa</taxon>
        <taxon>Spiralia</taxon>
        <taxon>Gnathifera</taxon>
        <taxon>Rotifera</taxon>
        <taxon>Eurotatoria</taxon>
        <taxon>Bdelloidea</taxon>
        <taxon>Philodinida</taxon>
        <taxon>Philodinidae</taxon>
        <taxon>Didymodactylos</taxon>
    </lineage>
</organism>
<evidence type="ECO:0000313" key="3">
    <source>
        <dbReference type="Proteomes" id="UP000677228"/>
    </source>
</evidence>
<dbReference type="PANTHER" id="PTHR32387:SF0">
    <property type="entry name" value="PROTEIN NO VEIN"/>
    <property type="match status" value="1"/>
</dbReference>
<accession>A0A8S2FMB0</accession>
<dbReference type="AlphaFoldDB" id="A0A8S2FMB0"/>
<gene>
    <name evidence="1" type="ORF">OVA965_LOCUS36753</name>
    <name evidence="2" type="ORF">TMI583_LOCUS37784</name>
</gene>
<dbReference type="InterPro" id="IPR052957">
    <property type="entry name" value="Auxin_embryo_med"/>
</dbReference>
<sequence>MPDLADRRKKSRKITKLGRLEDVEKFEVVPLMIRSWSEVEAAYPLSGIQESSLPPQQPLFAYLPLRSYGFRIIFQADFEISATRQEVIRDNLWNE</sequence>
<dbReference type="PANTHER" id="PTHR32387">
    <property type="entry name" value="WU:FJ29H11"/>
    <property type="match status" value="1"/>
</dbReference>
<name>A0A8S2FMB0_9BILA</name>
<dbReference type="Proteomes" id="UP000682733">
    <property type="component" value="Unassembled WGS sequence"/>
</dbReference>
<proteinExistence type="predicted"/>
<dbReference type="EMBL" id="CAJOBA010055666">
    <property type="protein sequence ID" value="CAF4285650.1"/>
    <property type="molecule type" value="Genomic_DNA"/>
</dbReference>
<reference evidence="1" key="1">
    <citation type="submission" date="2021-02" db="EMBL/GenBank/DDBJ databases">
        <authorList>
            <person name="Nowell W R."/>
        </authorList>
    </citation>
    <scope>NUCLEOTIDE SEQUENCE</scope>
</reference>
<dbReference type="EMBL" id="CAJNOK010033670">
    <property type="protein sequence ID" value="CAF1496732.1"/>
    <property type="molecule type" value="Genomic_DNA"/>
</dbReference>
<evidence type="ECO:0000313" key="1">
    <source>
        <dbReference type="EMBL" id="CAF1496732.1"/>
    </source>
</evidence>
<protein>
    <submittedName>
        <fullName evidence="1">Uncharacterized protein</fullName>
    </submittedName>
</protein>
<comment type="caution">
    <text evidence="1">The sequence shown here is derived from an EMBL/GenBank/DDBJ whole genome shotgun (WGS) entry which is preliminary data.</text>
</comment>